<accession>A0A9U8DUQ5</accession>
<organism evidence="3 5">
    <name type="scientific">Biomphalaria glabrata</name>
    <name type="common">Bloodfluke planorb</name>
    <name type="synonym">Freshwater snail</name>
    <dbReference type="NCBI Taxonomy" id="6526"/>
    <lineage>
        <taxon>Eukaryota</taxon>
        <taxon>Metazoa</taxon>
        <taxon>Spiralia</taxon>
        <taxon>Lophotrochozoa</taxon>
        <taxon>Mollusca</taxon>
        <taxon>Gastropoda</taxon>
        <taxon>Heterobranchia</taxon>
        <taxon>Euthyneura</taxon>
        <taxon>Panpulmonata</taxon>
        <taxon>Hygrophila</taxon>
        <taxon>Lymnaeoidea</taxon>
        <taxon>Planorbidae</taxon>
        <taxon>Biomphalaria</taxon>
    </lineage>
</organism>
<evidence type="ECO:0000313" key="4">
    <source>
        <dbReference type="RefSeq" id="XP_013062188.2"/>
    </source>
</evidence>
<dbReference type="GeneID" id="106051546"/>
<name>A0A9U8DUQ5_BIOGL</name>
<feature type="transmembrane region" description="Helical" evidence="2">
    <location>
        <begin position="50"/>
        <end position="70"/>
    </location>
</feature>
<dbReference type="Proteomes" id="UP001165740">
    <property type="component" value="Chromosome 12"/>
</dbReference>
<proteinExistence type="predicted"/>
<feature type="compositionally biased region" description="Low complexity" evidence="1">
    <location>
        <begin position="398"/>
        <end position="412"/>
    </location>
</feature>
<gene>
    <name evidence="4 5 6" type="primary">LOC106051546</name>
</gene>
<keyword evidence="2" id="KW-0812">Transmembrane</keyword>
<evidence type="ECO:0000256" key="2">
    <source>
        <dbReference type="SAM" id="Phobius"/>
    </source>
</evidence>
<evidence type="ECO:0000313" key="3">
    <source>
        <dbReference type="Proteomes" id="UP001165740"/>
    </source>
</evidence>
<dbReference type="AlphaFoldDB" id="A0A9U8DUQ5"/>
<sequence length="622" mass="68874">MNSTDTKVLLHDISSNLITPVGPSESSDEPSRVYDPAKLFRSEPSHVSNLAFLPILAIIVFVVCILLKAYNWSREDARFKARGDVEFGDDSEVNYGIITEGDKEYCDIDMRGDGISVYDTVNSYRSLGNGFTPSINSPQYYHDTVTSIKSLVLQRADGSQYDSVKSYKAFLEKITQDKDLAVEVKLLENYPIRSKSVEHCVVFEEESSEKSEDISSRMLKSLPLKKHIHEDGRVHQFDKKKHRHRQASGDLPGGMRKRSASNPTYRRCAGGAASLPSIRYVASSDSDDDDQQADRRKLWAERKKMSRSVSGGKISKSSRDANCESCPGSNGDDHHNIHRRKRHYSADSARRHRKAANVQQKDVTDIDANKLVPHAAKQEGKSASSKQRSFKCYEESSSENPNSSSDSNIPSDGVVSDTDDETKQNTLISNASDDKTMENDVFFSLDSGTELASSYEILQNSSQRISETKKSIAQAKEEFFKRSPDSYSSPLTLKVPDQITLAVKTPQTLHINGDAHHNKLEDSAIINHSIPSGDENGKSKLSPYIVANAMIRSQASLDHNTPLITTDNSSPGIVELSVDPGADDHNHTAEGALESQSLSSPKKVQRFHVSFVNIDLSNPQSD</sequence>
<dbReference type="OMA" id="RFHVTFV"/>
<feature type="region of interest" description="Disordered" evidence="1">
    <location>
        <begin position="300"/>
        <end position="423"/>
    </location>
</feature>
<keyword evidence="3" id="KW-1185">Reference proteome</keyword>
<keyword evidence="2" id="KW-1133">Transmembrane helix</keyword>
<keyword evidence="2" id="KW-0472">Membrane</keyword>
<evidence type="ECO:0000256" key="1">
    <source>
        <dbReference type="SAM" id="MobiDB-lite"/>
    </source>
</evidence>
<dbReference type="RefSeq" id="XP_013062189.2">
    <property type="nucleotide sequence ID" value="XM_013206735.2"/>
</dbReference>
<feature type="region of interest" description="Disordered" evidence="1">
    <location>
        <begin position="561"/>
        <end position="601"/>
    </location>
</feature>
<evidence type="ECO:0000313" key="5">
    <source>
        <dbReference type="RefSeq" id="XP_013062189.2"/>
    </source>
</evidence>
<dbReference type="KEGG" id="bgt:106051546"/>
<feature type="region of interest" description="Disordered" evidence="1">
    <location>
        <begin position="231"/>
        <end position="268"/>
    </location>
</feature>
<reference evidence="4 5" key="1">
    <citation type="submission" date="2025-04" db="UniProtKB">
        <authorList>
            <consortium name="RefSeq"/>
        </authorList>
    </citation>
    <scope>IDENTIFICATION</scope>
</reference>
<dbReference type="RefSeq" id="XP_013062188.2">
    <property type="nucleotide sequence ID" value="XM_013206734.2"/>
</dbReference>
<protein>
    <submittedName>
        <fullName evidence="4 5">Uncharacterized protein LOC106051546</fullName>
    </submittedName>
</protein>
<dbReference type="RefSeq" id="XP_055862032.1">
    <property type="nucleotide sequence ID" value="XM_056006057.1"/>
</dbReference>
<evidence type="ECO:0000313" key="6">
    <source>
        <dbReference type="RefSeq" id="XP_055862032.1"/>
    </source>
</evidence>
<feature type="compositionally biased region" description="Polar residues" evidence="1">
    <location>
        <begin position="561"/>
        <end position="571"/>
    </location>
</feature>
<dbReference type="OrthoDB" id="6162421at2759"/>